<proteinExistence type="inferred from homology"/>
<dbReference type="InterPro" id="IPR029069">
    <property type="entry name" value="HotDog_dom_sf"/>
</dbReference>
<dbReference type="InterPro" id="IPR002539">
    <property type="entry name" value="MaoC-like_dom"/>
</dbReference>
<comment type="similarity">
    <text evidence="1">Belongs to the enoyl-CoA hydratase/isomerase family.</text>
</comment>
<evidence type="ECO:0000256" key="1">
    <source>
        <dbReference type="ARBA" id="ARBA00005254"/>
    </source>
</evidence>
<keyword evidence="4" id="KW-1185">Reference proteome</keyword>
<dbReference type="AlphaFoldDB" id="A0A7W8EGT8"/>
<dbReference type="Pfam" id="PF01575">
    <property type="entry name" value="MaoC_dehydratas"/>
    <property type="match status" value="1"/>
</dbReference>
<dbReference type="Gene3D" id="3.10.129.10">
    <property type="entry name" value="Hotdog Thioesterase"/>
    <property type="match status" value="1"/>
</dbReference>
<dbReference type="SUPFAM" id="SSF54637">
    <property type="entry name" value="Thioesterase/thiol ester dehydrase-isomerase"/>
    <property type="match status" value="1"/>
</dbReference>
<protein>
    <submittedName>
        <fullName evidence="3">Acyl dehydratase</fullName>
    </submittedName>
</protein>
<dbReference type="Proteomes" id="UP000568380">
    <property type="component" value="Unassembled WGS sequence"/>
</dbReference>
<sequence length="126" mass="13909">MIPPLQRRIDPAGMIAYAGATWDWHRLHHDSAYAVERGLPAPVVDGQLFGALLAEQLQDWLGPSARITRMSFRFRSMVFAGETVRCTGRVVSEADGLLTVEQQVEVIGDNPRIAVAPATSVVERRL</sequence>
<evidence type="ECO:0000313" key="4">
    <source>
        <dbReference type="Proteomes" id="UP000568380"/>
    </source>
</evidence>
<evidence type="ECO:0000259" key="2">
    <source>
        <dbReference type="Pfam" id="PF01575"/>
    </source>
</evidence>
<accession>A0A7W8EGT8</accession>
<dbReference type="RefSeq" id="WP_312896462.1">
    <property type="nucleotide sequence ID" value="NZ_JACHIN010000005.1"/>
</dbReference>
<dbReference type="EMBL" id="JACHIN010000005">
    <property type="protein sequence ID" value="MBB5078924.1"/>
    <property type="molecule type" value="Genomic_DNA"/>
</dbReference>
<gene>
    <name evidence="3" type="ORF">HNR40_004410</name>
</gene>
<organism evidence="3 4">
    <name type="scientific">Nonomuraea endophytica</name>
    <dbReference type="NCBI Taxonomy" id="714136"/>
    <lineage>
        <taxon>Bacteria</taxon>
        <taxon>Bacillati</taxon>
        <taxon>Actinomycetota</taxon>
        <taxon>Actinomycetes</taxon>
        <taxon>Streptosporangiales</taxon>
        <taxon>Streptosporangiaceae</taxon>
        <taxon>Nonomuraea</taxon>
    </lineage>
</organism>
<comment type="caution">
    <text evidence="3">The sequence shown here is derived from an EMBL/GenBank/DDBJ whole genome shotgun (WGS) entry which is preliminary data.</text>
</comment>
<evidence type="ECO:0000313" key="3">
    <source>
        <dbReference type="EMBL" id="MBB5078924.1"/>
    </source>
</evidence>
<feature type="domain" description="MaoC-like" evidence="2">
    <location>
        <begin position="6"/>
        <end position="104"/>
    </location>
</feature>
<name>A0A7W8EGT8_9ACTN</name>
<reference evidence="3 4" key="1">
    <citation type="submission" date="2020-08" db="EMBL/GenBank/DDBJ databases">
        <title>Genomic Encyclopedia of Type Strains, Phase IV (KMG-IV): sequencing the most valuable type-strain genomes for metagenomic binning, comparative biology and taxonomic classification.</title>
        <authorList>
            <person name="Goeker M."/>
        </authorList>
    </citation>
    <scope>NUCLEOTIDE SEQUENCE [LARGE SCALE GENOMIC DNA]</scope>
    <source>
        <strain evidence="3 4">DSM 45385</strain>
    </source>
</reference>